<protein>
    <submittedName>
        <fullName evidence="4">Class A beta-lactamase-related serine hydrolase</fullName>
    </submittedName>
</protein>
<dbReference type="InterPro" id="IPR001466">
    <property type="entry name" value="Beta-lactam-related"/>
</dbReference>
<dbReference type="AlphaFoldDB" id="A0A3A0VR18"/>
<comment type="caution">
    <text evidence="4">The sequence shown here is derived from an EMBL/GenBank/DDBJ whole genome shotgun (WGS) entry which is preliminary data.</text>
</comment>
<dbReference type="InterPro" id="IPR050491">
    <property type="entry name" value="AmpC-like"/>
</dbReference>
<keyword evidence="4" id="KW-0378">Hydrolase</keyword>
<evidence type="ECO:0000313" key="4">
    <source>
        <dbReference type="EMBL" id="RIP36174.1"/>
    </source>
</evidence>
<comment type="subcellular location">
    <subcellularLocation>
        <location evidence="1">Membrane</location>
    </subcellularLocation>
</comment>
<dbReference type="GO" id="GO:0016020">
    <property type="term" value="C:membrane"/>
    <property type="evidence" value="ECO:0007669"/>
    <property type="project" value="UniProtKB-SubCell"/>
</dbReference>
<dbReference type="PANTHER" id="PTHR46825">
    <property type="entry name" value="D-ALANYL-D-ALANINE-CARBOXYPEPTIDASE/ENDOPEPTIDASE AMPH"/>
    <property type="match status" value="1"/>
</dbReference>
<dbReference type="InterPro" id="IPR012338">
    <property type="entry name" value="Beta-lactam/transpept-like"/>
</dbReference>
<evidence type="ECO:0000256" key="2">
    <source>
        <dbReference type="ARBA" id="ARBA00023136"/>
    </source>
</evidence>
<dbReference type="OrthoDB" id="9803467at2"/>
<evidence type="ECO:0000313" key="5">
    <source>
        <dbReference type="Proteomes" id="UP000265541"/>
    </source>
</evidence>
<gene>
    <name evidence="4" type="ORF">BUZ14_03375</name>
</gene>
<reference evidence="4 5" key="1">
    <citation type="journal article" date="2016" name="Front. Microbiol.">
        <title>Comprehensive Phylogenetic Analysis of Bovine Non-aureus Staphylococci Species Based on Whole-Genome Sequencing.</title>
        <authorList>
            <person name="Naushad S."/>
            <person name="Barkema H.W."/>
            <person name="Luby C."/>
            <person name="Condas L.A."/>
            <person name="Nobrega D.B."/>
            <person name="Carson D.A."/>
            <person name="De Buck J."/>
        </authorList>
    </citation>
    <scope>NUCLEOTIDE SEQUENCE [LARGE SCALE GENOMIC DNA]</scope>
    <source>
        <strain evidence="4 5">SNUC 4781</strain>
    </source>
</reference>
<dbReference type="Pfam" id="PF00144">
    <property type="entry name" value="Beta-lactamase"/>
    <property type="match status" value="1"/>
</dbReference>
<dbReference type="SUPFAM" id="SSF56601">
    <property type="entry name" value="beta-lactamase/transpeptidase-like"/>
    <property type="match status" value="1"/>
</dbReference>
<evidence type="ECO:0000259" key="3">
    <source>
        <dbReference type="Pfam" id="PF00144"/>
    </source>
</evidence>
<dbReference type="PANTHER" id="PTHR46825:SF11">
    <property type="entry name" value="PENICILLIN-BINDING PROTEIN 4"/>
    <property type="match status" value="1"/>
</dbReference>
<accession>A0A3A0VR18</accession>
<feature type="domain" description="Beta-lactamase-related" evidence="3">
    <location>
        <begin position="82"/>
        <end position="364"/>
    </location>
</feature>
<proteinExistence type="predicted"/>
<organism evidence="4 5">
    <name type="scientific">Staphylococcus gallinarum</name>
    <dbReference type="NCBI Taxonomy" id="1293"/>
    <lineage>
        <taxon>Bacteria</taxon>
        <taxon>Bacillati</taxon>
        <taxon>Bacillota</taxon>
        <taxon>Bacilli</taxon>
        <taxon>Bacillales</taxon>
        <taxon>Staphylococcaceae</taxon>
        <taxon>Staphylococcus</taxon>
    </lineage>
</organism>
<dbReference type="Gene3D" id="3.40.710.10">
    <property type="entry name" value="DD-peptidase/beta-lactamase superfamily"/>
    <property type="match status" value="1"/>
</dbReference>
<dbReference type="GO" id="GO:0016787">
    <property type="term" value="F:hydrolase activity"/>
    <property type="evidence" value="ECO:0007669"/>
    <property type="project" value="UniProtKB-KW"/>
</dbReference>
<evidence type="ECO:0000256" key="1">
    <source>
        <dbReference type="ARBA" id="ARBA00004370"/>
    </source>
</evidence>
<keyword evidence="2" id="KW-0472">Membrane</keyword>
<dbReference type="Proteomes" id="UP000265541">
    <property type="component" value="Unassembled WGS sequence"/>
</dbReference>
<sequence>MSRKVIRKIIAVILIIGIFLLGYFTSQQVFHTKDTTQTMNHQQENLEMQHDNKHIPKDLPTVINNSHQIVEIDKYLKENDYNGTVAIYDNGKLQLNKGYGFQNFAESKVNKPDTMYLIGSAQKFTTGIIVKQLEQEHKVDITKSIDSYIPWFRTDKPITIKQLIYHKSGLLKYKPSTKLKDLKGAVSAIQQQGIEDAYYGKYRYNDANYLVLAQMIESITGKSFEENFNQRIVKPLHLEHTAFYNNSNFKDKMATGYKYNEDSKQPYAQHIKYLNQYYGAGNLYMTPLDMGKLVYNLQNNKLFNQQVTAPLIHESYTKTYPTPYRYGFYSFADKNRINGKFFGQTFTVYFNKRYIIVLGSNYETVDYKNENLLEHIYKNMLNQKGNYNKVGVPYHSEND</sequence>
<dbReference type="EMBL" id="QYJN01000002">
    <property type="protein sequence ID" value="RIP36174.1"/>
    <property type="molecule type" value="Genomic_DNA"/>
</dbReference>
<name>A0A3A0VR18_STAGA</name>